<protein>
    <submittedName>
        <fullName evidence="1">Uncharacterized protein</fullName>
    </submittedName>
</protein>
<dbReference type="EMBL" id="JAVDTF010000002">
    <property type="protein sequence ID" value="MDR6783569.1"/>
    <property type="molecule type" value="Genomic_DNA"/>
</dbReference>
<sequence>MKLLMRLINFSKSGIFMLAMIVQTGVATGLQAQDFYFKGNKSKDAMSFSLVKNLVIIPVYLNNQGPFNFILDTGVGPMIITNPKLIDSLGLKVSRTLEISGLGRGNKIEAFIVNDVSARVGDAWIDNMPTAILKQDIFGLSNYLGTKIYGLLGYHFFKSFVVQLNYSGKRMVFGHPWAFRKIKGERVPIELESNKPYINIGIETPDYGHMTIKTLIDNGASHAISLERLKEEPFPIPAASISANLGVGMGGPIDGNIGRISSLTIGGFKLKGVLASYPRYDDVAAKVILKDRNGNLGADVLSRFNITFDYADNSIYLRKNGQFNRPFEHDMSGIEVYLQEDKTKRYFVSRIEPGSPADLAGIKADDEIILINFAPASSFKLDDINTLFKSADGKTIILSIFRNKDIDVKVFKLKQRI</sequence>
<gene>
    <name evidence="1" type="ORF">J2X78_002134</name>
</gene>
<evidence type="ECO:0000313" key="1">
    <source>
        <dbReference type="EMBL" id="MDR6783569.1"/>
    </source>
</evidence>
<keyword evidence="2" id="KW-1185">Reference proteome</keyword>
<comment type="caution">
    <text evidence="1">The sequence shown here is derived from an EMBL/GenBank/DDBJ whole genome shotgun (WGS) entry which is preliminary data.</text>
</comment>
<organism evidence="1 2">
    <name type="scientific">Pedobacter africanus</name>
    <dbReference type="NCBI Taxonomy" id="151894"/>
    <lineage>
        <taxon>Bacteria</taxon>
        <taxon>Pseudomonadati</taxon>
        <taxon>Bacteroidota</taxon>
        <taxon>Sphingobacteriia</taxon>
        <taxon>Sphingobacteriales</taxon>
        <taxon>Sphingobacteriaceae</taxon>
        <taxon>Pedobacter</taxon>
    </lineage>
</organism>
<name>A0ACC6KWQ9_9SPHI</name>
<accession>A0ACC6KWQ9</accession>
<evidence type="ECO:0000313" key="2">
    <source>
        <dbReference type="Proteomes" id="UP001246858"/>
    </source>
</evidence>
<reference evidence="1" key="1">
    <citation type="submission" date="2023-07" db="EMBL/GenBank/DDBJ databases">
        <title>Sorghum-associated microbial communities from plants grown in Nebraska, USA.</title>
        <authorList>
            <person name="Schachtman D."/>
        </authorList>
    </citation>
    <scope>NUCLEOTIDE SEQUENCE</scope>
    <source>
        <strain evidence="1">2697</strain>
    </source>
</reference>
<proteinExistence type="predicted"/>
<dbReference type="Proteomes" id="UP001246858">
    <property type="component" value="Unassembled WGS sequence"/>
</dbReference>